<dbReference type="Proteomes" id="UP000823823">
    <property type="component" value="Unassembled WGS sequence"/>
</dbReference>
<feature type="signal peptide" evidence="3">
    <location>
        <begin position="1"/>
        <end position="28"/>
    </location>
</feature>
<evidence type="ECO:0000313" key="4">
    <source>
        <dbReference type="EMBL" id="HJB11856.1"/>
    </source>
</evidence>
<dbReference type="EMBL" id="DWZH01000124">
    <property type="protein sequence ID" value="HJB11856.1"/>
    <property type="molecule type" value="Genomic_DNA"/>
</dbReference>
<keyword evidence="3" id="KW-0732">Signal</keyword>
<keyword evidence="2" id="KW-0472">Membrane</keyword>
<protein>
    <submittedName>
        <fullName evidence="4">DUF916 domain-containing protein</fullName>
    </submittedName>
</protein>
<sequence length="454" mass="47083">MTTRLITFAVTLGLALAASVLTATTALGQPQAPLTRWAVTAADESGPDDRASIQPELDAGQSVTEHLSVQNLGDREETFRLTAADGFTTPTGRFDMLASDEESTAAGTWIDIPDEVTVAAGESEVVPFTITVPDQAEPGDHPAGVAASVVSRQSAEDGTAVGVESRMGVKVITRVTGELSPALEIGEVSTSYHGTWNPFRPGDVTATVELSNTGNTRLAVAGRATSGTGETTLPDPAEPIGDLLPGDTRQVSLTIEDVWPTIYLPGELVLAPEGAALDGSTVTAPQARASFGLWAAPWPQLLVLLGLALIIAALIGNRRRGRRRLEALLTQAREEGRRSAGSQRRMLAPHGALAAAVLVTASLVPTAAVATGPQHDPEEVGVHVTIEERDEATSAPTETPAVRPDHEPGETPGGHLATTGTELIELLALGALLGGAGLIIRRTGSPRGESTPRS</sequence>
<name>A0A9D2RQN1_9MICO</name>
<comment type="caution">
    <text evidence="4">The sequence shown here is derived from an EMBL/GenBank/DDBJ whole genome shotgun (WGS) entry which is preliminary data.</text>
</comment>
<proteinExistence type="predicted"/>
<evidence type="ECO:0000256" key="1">
    <source>
        <dbReference type="SAM" id="MobiDB-lite"/>
    </source>
</evidence>
<feature type="transmembrane region" description="Helical" evidence="2">
    <location>
        <begin position="291"/>
        <end position="315"/>
    </location>
</feature>
<evidence type="ECO:0000256" key="3">
    <source>
        <dbReference type="SAM" id="SignalP"/>
    </source>
</evidence>
<evidence type="ECO:0000256" key="2">
    <source>
        <dbReference type="SAM" id="Phobius"/>
    </source>
</evidence>
<feature type="transmembrane region" description="Helical" evidence="2">
    <location>
        <begin position="347"/>
        <end position="370"/>
    </location>
</feature>
<keyword evidence="2" id="KW-0812">Transmembrane</keyword>
<feature type="transmembrane region" description="Helical" evidence="2">
    <location>
        <begin position="423"/>
        <end position="440"/>
    </location>
</feature>
<reference evidence="4" key="1">
    <citation type="journal article" date="2021" name="PeerJ">
        <title>Extensive microbial diversity within the chicken gut microbiome revealed by metagenomics and culture.</title>
        <authorList>
            <person name="Gilroy R."/>
            <person name="Ravi A."/>
            <person name="Getino M."/>
            <person name="Pursley I."/>
            <person name="Horton D.L."/>
            <person name="Alikhan N.F."/>
            <person name="Baker D."/>
            <person name="Gharbi K."/>
            <person name="Hall N."/>
            <person name="Watson M."/>
            <person name="Adriaenssens E.M."/>
            <person name="Foster-Nyarko E."/>
            <person name="Jarju S."/>
            <person name="Secka A."/>
            <person name="Antonio M."/>
            <person name="Oren A."/>
            <person name="Chaudhuri R.R."/>
            <person name="La Ragione R."/>
            <person name="Hildebrand F."/>
            <person name="Pallen M.J."/>
        </authorList>
    </citation>
    <scope>NUCLEOTIDE SEQUENCE</scope>
    <source>
        <strain evidence="4">ChiHjej13B12-24818</strain>
    </source>
</reference>
<organism evidence="4 5">
    <name type="scientific">Candidatus Brachybacterium merdavium</name>
    <dbReference type="NCBI Taxonomy" id="2838513"/>
    <lineage>
        <taxon>Bacteria</taxon>
        <taxon>Bacillati</taxon>
        <taxon>Actinomycetota</taxon>
        <taxon>Actinomycetes</taxon>
        <taxon>Micrococcales</taxon>
        <taxon>Dermabacteraceae</taxon>
        <taxon>Brachybacterium</taxon>
    </lineage>
</organism>
<reference evidence="4" key="2">
    <citation type="submission" date="2021-04" db="EMBL/GenBank/DDBJ databases">
        <authorList>
            <person name="Gilroy R."/>
        </authorList>
    </citation>
    <scope>NUCLEOTIDE SEQUENCE</scope>
    <source>
        <strain evidence="4">ChiHjej13B12-24818</strain>
    </source>
</reference>
<feature type="chain" id="PRO_5039721570" evidence="3">
    <location>
        <begin position="29"/>
        <end position="454"/>
    </location>
</feature>
<keyword evidence="2" id="KW-1133">Transmembrane helix</keyword>
<dbReference type="AlphaFoldDB" id="A0A9D2RQN1"/>
<evidence type="ECO:0000313" key="5">
    <source>
        <dbReference type="Proteomes" id="UP000823823"/>
    </source>
</evidence>
<accession>A0A9D2RQN1</accession>
<gene>
    <name evidence="4" type="ORF">H9786_15255</name>
</gene>
<feature type="region of interest" description="Disordered" evidence="1">
    <location>
        <begin position="388"/>
        <end position="417"/>
    </location>
</feature>